<keyword evidence="4" id="KW-1133">Transmembrane helix</keyword>
<feature type="compositionally biased region" description="Basic and acidic residues" evidence="3">
    <location>
        <begin position="99"/>
        <end position="121"/>
    </location>
</feature>
<gene>
    <name evidence="5" type="ORF">HCN08_06170</name>
</gene>
<comment type="caution">
    <text evidence="5">The sequence shown here is derived from an EMBL/GenBank/DDBJ whole genome shotgun (WGS) entry which is preliminary data.</text>
</comment>
<keyword evidence="4" id="KW-0812">Transmembrane</keyword>
<accession>A0ABX0ZI74</accession>
<evidence type="ECO:0000256" key="3">
    <source>
        <dbReference type="SAM" id="MobiDB-lite"/>
    </source>
</evidence>
<evidence type="ECO:0008006" key="7">
    <source>
        <dbReference type="Google" id="ProtNLM"/>
    </source>
</evidence>
<sequence length="311" mass="31211">MTSATDHDAHPDVIEIADFAEDLLPAERAAQVRTHIGSCPQCAEVLASLQEIGTLLGDLPAAEPMPADVAARIDAALAAEADHPAETGRPAGTAAGIEARADIPRARVPRETSPHASDRPPTDVPRGTSAPAGRPATPTGPGRGSRRRRGLLIAALSSAGILLLGGGVYELAAHSGSSASKSDSAAVRSGAKDAGPVADVGADVARLLASGEGTKGGASVGKSPMLGGDGSTTVTAPDGSATSVPLCVLKATQRTERPLAAEREDFLGVDSYLVVLPDPAGGDQVDAFVLTAACTADSPAQVLFQNSYPQG</sequence>
<keyword evidence="4" id="KW-0472">Membrane</keyword>
<keyword evidence="2" id="KW-0804">Transcription</keyword>
<organism evidence="5 6">
    <name type="scientific">Actinacidiphila epipremni</name>
    <dbReference type="NCBI Taxonomy" id="2053013"/>
    <lineage>
        <taxon>Bacteria</taxon>
        <taxon>Bacillati</taxon>
        <taxon>Actinomycetota</taxon>
        <taxon>Actinomycetes</taxon>
        <taxon>Kitasatosporales</taxon>
        <taxon>Streptomycetaceae</taxon>
        <taxon>Actinacidiphila</taxon>
    </lineage>
</organism>
<evidence type="ECO:0000256" key="1">
    <source>
        <dbReference type="ARBA" id="ARBA00023015"/>
    </source>
</evidence>
<dbReference type="RefSeq" id="WP_167981847.1">
    <property type="nucleotide sequence ID" value="NZ_JAATEJ010000003.1"/>
</dbReference>
<dbReference type="Proteomes" id="UP000734511">
    <property type="component" value="Unassembled WGS sequence"/>
</dbReference>
<name>A0ABX0ZI74_9ACTN</name>
<protein>
    <recommendedName>
        <fullName evidence="7">Zinc-finger domain-containing protein</fullName>
    </recommendedName>
</protein>
<feature type="transmembrane region" description="Helical" evidence="4">
    <location>
        <begin position="151"/>
        <end position="172"/>
    </location>
</feature>
<reference evidence="5 6" key="1">
    <citation type="submission" date="2020-03" db="EMBL/GenBank/DDBJ databases">
        <title>WGS of actinomycetes isolated from Thailand.</title>
        <authorList>
            <person name="Thawai C."/>
        </authorList>
    </citation>
    <scope>NUCLEOTIDE SEQUENCE [LARGE SCALE GENOMIC DNA]</scope>
    <source>
        <strain evidence="5 6">PRB2-1</strain>
    </source>
</reference>
<feature type="compositionally biased region" description="Low complexity" evidence="3">
    <location>
        <begin position="127"/>
        <end position="140"/>
    </location>
</feature>
<keyword evidence="6" id="KW-1185">Reference proteome</keyword>
<evidence type="ECO:0000313" key="5">
    <source>
        <dbReference type="EMBL" id="NJP42996.1"/>
    </source>
</evidence>
<feature type="region of interest" description="Disordered" evidence="3">
    <location>
        <begin position="81"/>
        <end position="147"/>
    </location>
</feature>
<evidence type="ECO:0000256" key="4">
    <source>
        <dbReference type="SAM" id="Phobius"/>
    </source>
</evidence>
<dbReference type="EMBL" id="JAATEJ010000003">
    <property type="protein sequence ID" value="NJP42996.1"/>
    <property type="molecule type" value="Genomic_DNA"/>
</dbReference>
<evidence type="ECO:0000313" key="6">
    <source>
        <dbReference type="Proteomes" id="UP000734511"/>
    </source>
</evidence>
<dbReference type="Gene3D" id="1.10.10.1320">
    <property type="entry name" value="Anti-sigma factor, zinc-finger domain"/>
    <property type="match status" value="1"/>
</dbReference>
<proteinExistence type="predicted"/>
<evidence type="ECO:0000256" key="2">
    <source>
        <dbReference type="ARBA" id="ARBA00023163"/>
    </source>
</evidence>
<dbReference type="InterPro" id="IPR041916">
    <property type="entry name" value="Anti_sigma_zinc_sf"/>
</dbReference>
<keyword evidence="1" id="KW-0805">Transcription regulation</keyword>